<sequence length="163" mass="18648">MPYDWNRTEAGSNVQELHLWPHQSLRPKGYAWFLGITFALMALPLVALLGTPVLWGVLPFVLLVVGGIWFALDRNRRDTQILEILTLTGDMARLVRLDPHGERKEWACNRYWVHAEMHDADGPVPHYVTLHGAGREVEIGAFLSEDERLSLYDDLNIRLHRSG</sequence>
<keyword evidence="1" id="KW-0812">Transmembrane</keyword>
<dbReference type="EMBL" id="FTPS01000001">
    <property type="protein sequence ID" value="SIT77506.1"/>
    <property type="molecule type" value="Genomic_DNA"/>
</dbReference>
<gene>
    <name evidence="2" type="ORF">SAMN05421849_0755</name>
</gene>
<proteinExistence type="predicted"/>
<accession>A0A1R3WJB8</accession>
<evidence type="ECO:0000256" key="1">
    <source>
        <dbReference type="SAM" id="Phobius"/>
    </source>
</evidence>
<feature type="transmembrane region" description="Helical" evidence="1">
    <location>
        <begin position="29"/>
        <end position="47"/>
    </location>
</feature>
<feature type="transmembrane region" description="Helical" evidence="1">
    <location>
        <begin position="53"/>
        <end position="72"/>
    </location>
</feature>
<keyword evidence="3" id="KW-1185">Reference proteome</keyword>
<name>A0A1R3WJB8_9RHOB</name>
<dbReference type="InterPro" id="IPR019253">
    <property type="entry name" value="DUF2244_TM"/>
</dbReference>
<dbReference type="Proteomes" id="UP000192455">
    <property type="component" value="Unassembled WGS sequence"/>
</dbReference>
<keyword evidence="1" id="KW-1133">Transmembrane helix</keyword>
<dbReference type="STRING" id="515897.SAMN05421849_0755"/>
<evidence type="ECO:0000313" key="2">
    <source>
        <dbReference type="EMBL" id="SIT77506.1"/>
    </source>
</evidence>
<dbReference type="AlphaFoldDB" id="A0A1R3WJB8"/>
<dbReference type="OrthoDB" id="9808190at2"/>
<dbReference type="Pfam" id="PF10003">
    <property type="entry name" value="DUF2244"/>
    <property type="match status" value="1"/>
</dbReference>
<dbReference type="RefSeq" id="WP_076647569.1">
    <property type="nucleotide sequence ID" value="NZ_FTPS01000001.1"/>
</dbReference>
<keyword evidence="1" id="KW-0472">Membrane</keyword>
<protein>
    <submittedName>
        <fullName evidence="2">Uncharacterized membrane protein</fullName>
    </submittedName>
</protein>
<reference evidence="2 3" key="1">
    <citation type="submission" date="2017-01" db="EMBL/GenBank/DDBJ databases">
        <authorList>
            <person name="Mah S.A."/>
            <person name="Swanson W.J."/>
            <person name="Moy G.W."/>
            <person name="Vacquier V.D."/>
        </authorList>
    </citation>
    <scope>NUCLEOTIDE SEQUENCE [LARGE SCALE GENOMIC DNA]</scope>
    <source>
        <strain evidence="2 3">DSM 21219</strain>
    </source>
</reference>
<evidence type="ECO:0000313" key="3">
    <source>
        <dbReference type="Proteomes" id="UP000192455"/>
    </source>
</evidence>
<organism evidence="2 3">
    <name type="scientific">Pontibaca methylaminivorans</name>
    <dbReference type="NCBI Taxonomy" id="515897"/>
    <lineage>
        <taxon>Bacteria</taxon>
        <taxon>Pseudomonadati</taxon>
        <taxon>Pseudomonadota</taxon>
        <taxon>Alphaproteobacteria</taxon>
        <taxon>Rhodobacterales</taxon>
        <taxon>Roseobacteraceae</taxon>
        <taxon>Pontibaca</taxon>
    </lineage>
</organism>